<dbReference type="Gene3D" id="3.10.520.10">
    <property type="entry name" value="ApbE-like domains"/>
    <property type="match status" value="1"/>
</dbReference>
<dbReference type="EMBL" id="JADIMG010000019">
    <property type="protein sequence ID" value="MBO8459075.1"/>
    <property type="molecule type" value="Genomic_DNA"/>
</dbReference>
<dbReference type="EC" id="2.7.1.180" evidence="1 10"/>
<sequence length="336" mass="37875">MNRRRVTLFFLLLAIFFLVFYPSKKQKYTHNQGKIFGTYYSVIYQQPEGEDLHEQIKQQLDKVDASLSMFNDTSIISRINRNEDVVVDDLFVKMYQVAHDVSTLTHGAFDITVAPLVTFWGFGKATSHDVDINALDSIRKLVGYQLIELRDGRIYKQNPAITLDASAIAKGYGSDIVAQFLKEQGCKNYMVEIGGEVVCHGKNEKGKPWRIGINKPIEDTTGMVNEIEEVLHLTDKAVATSGNYRQFYYKEGKKYAHTIDPRTGQPVQHNLLSATVIAPTCMEADAWATAFMVLGPHVADSLAAALDQIECMFICVDEQGKYQVTKTDGFDKYTKD</sequence>
<organism evidence="12 13">
    <name type="scientific">Candidatus Gallipaludibacter merdavium</name>
    <dbReference type="NCBI Taxonomy" id="2840839"/>
    <lineage>
        <taxon>Bacteria</taxon>
        <taxon>Pseudomonadati</taxon>
        <taxon>Bacteroidota</taxon>
        <taxon>Bacteroidia</taxon>
        <taxon>Bacteroidales</taxon>
        <taxon>Candidatus Gallipaludibacter</taxon>
    </lineage>
</organism>
<evidence type="ECO:0000256" key="1">
    <source>
        <dbReference type="ARBA" id="ARBA00011955"/>
    </source>
</evidence>
<dbReference type="AlphaFoldDB" id="A0A9D9HSE6"/>
<evidence type="ECO:0000256" key="2">
    <source>
        <dbReference type="ARBA" id="ARBA00016337"/>
    </source>
</evidence>
<gene>
    <name evidence="12" type="ORF">IAA73_01890</name>
</gene>
<dbReference type="PANTHER" id="PTHR30040">
    <property type="entry name" value="THIAMINE BIOSYNTHESIS LIPOPROTEIN APBE"/>
    <property type="match status" value="1"/>
</dbReference>
<reference evidence="12" key="2">
    <citation type="journal article" date="2021" name="PeerJ">
        <title>Extensive microbial diversity within the chicken gut microbiome revealed by metagenomics and culture.</title>
        <authorList>
            <person name="Gilroy R."/>
            <person name="Ravi A."/>
            <person name="Getino M."/>
            <person name="Pursley I."/>
            <person name="Horton D.L."/>
            <person name="Alikhan N.F."/>
            <person name="Baker D."/>
            <person name="Gharbi K."/>
            <person name="Hall N."/>
            <person name="Watson M."/>
            <person name="Adriaenssens E.M."/>
            <person name="Foster-Nyarko E."/>
            <person name="Jarju S."/>
            <person name="Secka A."/>
            <person name="Antonio M."/>
            <person name="Oren A."/>
            <person name="Chaudhuri R.R."/>
            <person name="La Ragione R."/>
            <person name="Hildebrand F."/>
            <person name="Pallen M.J."/>
        </authorList>
    </citation>
    <scope>NUCLEOTIDE SEQUENCE</scope>
    <source>
        <strain evidence="12">G3-3990</strain>
    </source>
</reference>
<keyword evidence="5 10" id="KW-0479">Metal-binding</keyword>
<evidence type="ECO:0000256" key="5">
    <source>
        <dbReference type="ARBA" id="ARBA00022723"/>
    </source>
</evidence>
<comment type="caution">
    <text evidence="12">The sequence shown here is derived from an EMBL/GenBank/DDBJ whole genome shotgun (WGS) entry which is preliminary data.</text>
</comment>
<dbReference type="GO" id="GO:0016740">
    <property type="term" value="F:transferase activity"/>
    <property type="evidence" value="ECO:0007669"/>
    <property type="project" value="UniProtKB-UniRule"/>
</dbReference>
<evidence type="ECO:0000256" key="6">
    <source>
        <dbReference type="ARBA" id="ARBA00022827"/>
    </source>
</evidence>
<evidence type="ECO:0000256" key="10">
    <source>
        <dbReference type="PIRNR" id="PIRNR006268"/>
    </source>
</evidence>
<feature type="binding site" evidence="11">
    <location>
        <position position="167"/>
    </location>
    <ligand>
        <name>Mg(2+)</name>
        <dbReference type="ChEBI" id="CHEBI:18420"/>
    </ligand>
</feature>
<evidence type="ECO:0000256" key="4">
    <source>
        <dbReference type="ARBA" id="ARBA00022679"/>
    </source>
</evidence>
<dbReference type="GO" id="GO:0046872">
    <property type="term" value="F:metal ion binding"/>
    <property type="evidence" value="ECO:0007669"/>
    <property type="project" value="UniProtKB-UniRule"/>
</dbReference>
<evidence type="ECO:0000256" key="3">
    <source>
        <dbReference type="ARBA" id="ARBA00022630"/>
    </source>
</evidence>
<dbReference type="Pfam" id="PF02424">
    <property type="entry name" value="ApbE"/>
    <property type="match status" value="1"/>
</dbReference>
<reference evidence="12" key="1">
    <citation type="submission" date="2020-10" db="EMBL/GenBank/DDBJ databases">
        <authorList>
            <person name="Gilroy R."/>
        </authorList>
    </citation>
    <scope>NUCLEOTIDE SEQUENCE</scope>
    <source>
        <strain evidence="12">G3-3990</strain>
    </source>
</reference>
<evidence type="ECO:0000256" key="9">
    <source>
        <dbReference type="ARBA" id="ARBA00048540"/>
    </source>
</evidence>
<keyword evidence="4 10" id="KW-0808">Transferase</keyword>
<protein>
    <recommendedName>
        <fullName evidence="2 10">FAD:protein FMN transferase</fullName>
        <ecNumber evidence="1 10">2.7.1.180</ecNumber>
    </recommendedName>
    <alternativeName>
        <fullName evidence="8 10">Flavin transferase</fullName>
    </alternativeName>
</protein>
<dbReference type="PIRSF" id="PIRSF006268">
    <property type="entry name" value="ApbE"/>
    <property type="match status" value="1"/>
</dbReference>
<feature type="binding site" evidence="11">
    <location>
        <position position="289"/>
    </location>
    <ligand>
        <name>Mg(2+)</name>
        <dbReference type="ChEBI" id="CHEBI:18420"/>
    </ligand>
</feature>
<evidence type="ECO:0000256" key="11">
    <source>
        <dbReference type="PIRSR" id="PIRSR006268-2"/>
    </source>
</evidence>
<keyword evidence="3 10" id="KW-0285">Flavoprotein</keyword>
<keyword evidence="6 10" id="KW-0274">FAD</keyword>
<evidence type="ECO:0000256" key="8">
    <source>
        <dbReference type="ARBA" id="ARBA00031306"/>
    </source>
</evidence>
<proteinExistence type="inferred from homology"/>
<comment type="cofactor">
    <cofactor evidence="11">
        <name>Mg(2+)</name>
        <dbReference type="ChEBI" id="CHEBI:18420"/>
    </cofactor>
    <cofactor evidence="11">
        <name>Mn(2+)</name>
        <dbReference type="ChEBI" id="CHEBI:29035"/>
    </cofactor>
    <text evidence="11">Magnesium. Can also use manganese.</text>
</comment>
<accession>A0A9D9HSE6</accession>
<evidence type="ECO:0000256" key="7">
    <source>
        <dbReference type="ARBA" id="ARBA00022842"/>
    </source>
</evidence>
<dbReference type="InterPro" id="IPR024932">
    <property type="entry name" value="ApbE"/>
</dbReference>
<evidence type="ECO:0000313" key="13">
    <source>
        <dbReference type="Proteomes" id="UP000823641"/>
    </source>
</evidence>
<dbReference type="SUPFAM" id="SSF143631">
    <property type="entry name" value="ApbE-like"/>
    <property type="match status" value="1"/>
</dbReference>
<comment type="similarity">
    <text evidence="10">Belongs to the ApbE family.</text>
</comment>
<dbReference type="PANTHER" id="PTHR30040:SF2">
    <property type="entry name" value="FAD:PROTEIN FMN TRANSFERASE"/>
    <property type="match status" value="1"/>
</dbReference>
<dbReference type="Proteomes" id="UP000823641">
    <property type="component" value="Unassembled WGS sequence"/>
</dbReference>
<feature type="binding site" evidence="11">
    <location>
        <position position="285"/>
    </location>
    <ligand>
        <name>Mg(2+)</name>
        <dbReference type="ChEBI" id="CHEBI:18420"/>
    </ligand>
</feature>
<comment type="catalytic activity">
    <reaction evidence="9 10">
        <text>L-threonyl-[protein] + FAD = FMN-L-threonyl-[protein] + AMP + H(+)</text>
        <dbReference type="Rhea" id="RHEA:36847"/>
        <dbReference type="Rhea" id="RHEA-COMP:11060"/>
        <dbReference type="Rhea" id="RHEA-COMP:11061"/>
        <dbReference type="ChEBI" id="CHEBI:15378"/>
        <dbReference type="ChEBI" id="CHEBI:30013"/>
        <dbReference type="ChEBI" id="CHEBI:57692"/>
        <dbReference type="ChEBI" id="CHEBI:74257"/>
        <dbReference type="ChEBI" id="CHEBI:456215"/>
        <dbReference type="EC" id="2.7.1.180"/>
    </reaction>
</comment>
<evidence type="ECO:0000313" key="12">
    <source>
        <dbReference type="EMBL" id="MBO8459075.1"/>
    </source>
</evidence>
<dbReference type="InterPro" id="IPR003374">
    <property type="entry name" value="ApbE-like_sf"/>
</dbReference>
<keyword evidence="7 10" id="KW-0460">Magnesium</keyword>
<name>A0A9D9HSE6_9BACT</name>